<dbReference type="InterPro" id="IPR015943">
    <property type="entry name" value="WD40/YVTN_repeat-like_dom_sf"/>
</dbReference>
<dbReference type="Pfam" id="PF07495">
    <property type="entry name" value="Y_Y_Y"/>
    <property type="match status" value="1"/>
</dbReference>
<keyword evidence="6" id="KW-1185">Reference proteome</keyword>
<dbReference type="InterPro" id="IPR013783">
    <property type="entry name" value="Ig-like_fold"/>
</dbReference>
<dbReference type="InterPro" id="IPR010559">
    <property type="entry name" value="Sig_transdc_His_kin_internal"/>
</dbReference>
<evidence type="ECO:0000313" key="6">
    <source>
        <dbReference type="Proteomes" id="UP000198769"/>
    </source>
</evidence>
<dbReference type="PANTHER" id="PTHR34220:SF7">
    <property type="entry name" value="SENSOR HISTIDINE KINASE YPDA"/>
    <property type="match status" value="1"/>
</dbReference>
<dbReference type="Pfam" id="PF02518">
    <property type="entry name" value="HATPase_c"/>
    <property type="match status" value="1"/>
</dbReference>
<name>A0A1I4VFG8_CHROL</name>
<dbReference type="PANTHER" id="PTHR34220">
    <property type="entry name" value="SENSOR HISTIDINE KINASE YPDA"/>
    <property type="match status" value="1"/>
</dbReference>
<dbReference type="Pfam" id="PF06580">
    <property type="entry name" value="His_kinase"/>
    <property type="match status" value="1"/>
</dbReference>
<dbReference type="InterPro" id="IPR036890">
    <property type="entry name" value="HATPase_C_sf"/>
</dbReference>
<organism evidence="5 6">
    <name type="scientific">Chryseobacterium oleae</name>
    <dbReference type="NCBI Taxonomy" id="491207"/>
    <lineage>
        <taxon>Bacteria</taxon>
        <taxon>Pseudomonadati</taxon>
        <taxon>Bacteroidota</taxon>
        <taxon>Flavobacteriia</taxon>
        <taxon>Flavobacteriales</taxon>
        <taxon>Weeksellaceae</taxon>
        <taxon>Chryseobacterium group</taxon>
        <taxon>Chryseobacterium</taxon>
    </lineage>
</organism>
<evidence type="ECO:0000259" key="2">
    <source>
        <dbReference type="Pfam" id="PF02518"/>
    </source>
</evidence>
<feature type="domain" description="Histidine kinase/HSP90-like ATPase" evidence="2">
    <location>
        <begin position="838"/>
        <end position="938"/>
    </location>
</feature>
<dbReference type="GO" id="GO:0000155">
    <property type="term" value="F:phosphorelay sensor kinase activity"/>
    <property type="evidence" value="ECO:0007669"/>
    <property type="project" value="InterPro"/>
</dbReference>
<evidence type="ECO:0000256" key="1">
    <source>
        <dbReference type="SAM" id="Phobius"/>
    </source>
</evidence>
<dbReference type="Pfam" id="PF07494">
    <property type="entry name" value="Reg_prop"/>
    <property type="match status" value="1"/>
</dbReference>
<sequence length="950" mass="110147">MVNYNEEDGLNSSYTYHLRQDKNGFIWIGSDNGLFRFDGKDFKQYGKDEGLKNIDIISCEPLPNGEVFILPFLNDFAYLKNGRVINLNINDYLKNQFSGSIPKITRDGNRLYLYSTQNPRNIFIYENGKVKKKPILLNDNKREFSTVQYDFRTQNLYLNNSVTGQILIHNLITRKEKEIRIDPGSIICEKDDFFVFQHQGKITVYQRTDPLRIKKIHSYDTKENIFYGVIDKHNKLWLNVQNGGVLYFNQSLLENKKNLDPPVKILNQHMINNVLVDNDDNVWFNSRNSGVFFITKALFTNHINLSVKSNSEYIKAIAKDDQHIILGYNNSRGAIIYKNGKMQDITLDENNKDENKSIYINNNISIFGLAAKIVIHDMSNNKSVKLQYSLKSIVPYTRNSVFFCTSGSLMTYHLKTGKITSLLDERVYTVLPFDTENLWVGNFSDLYKFNIKSKKKTLFLKGYYFTDLKKLRENVYLGATNLNGIIIFNDKGILKKIEKKNGLINDQIKKIEVENKNTFWASTNSGISRIEFTDDHNTVITNLTQTDGLPSNAVSGCVIRNDTIFIGTSKGLGIFSIKKLLTQEKSIHKKVIINSITIENNEHYDLRENLTGHSNNNVIFNLSFPDYASQGKISYKYKVEGLDDAWQVSNSSTIIFNSIPPGKYVFRVYGLGYNGKLSYISSDLPFEIKPRFWQTLWFRVALAIIIIMIVTLIINSWLQKKRNKKLEKFFHEKKIAELELQAIKAQINPHFIYNCLNSIKFLLFKEDYQETENYLDIFSQLIRKTLHYSEKTFMPIEEEVEYLSLYMDMEKLRQNELFDYEIHISEKVNKRWAIPSLLIQPFVENAIKHGISSLRNTKGFVKISFEHTDSTLSITIEDNGTGIKTKDESSIHTDSFGLKLSQKRIKTFQQLFETHITLEINDLSDKSEKQGTQVKLFISPYENQNTNLHH</sequence>
<dbReference type="InterPro" id="IPR050640">
    <property type="entry name" value="Bact_2-comp_sensor_kinase"/>
</dbReference>
<dbReference type="RefSeq" id="WP_139221957.1">
    <property type="nucleotide sequence ID" value="NZ_FOVD01000001.1"/>
</dbReference>
<gene>
    <name evidence="5" type="ORF">SAMN05421594_0246</name>
</gene>
<dbReference type="SUPFAM" id="SSF55874">
    <property type="entry name" value="ATPase domain of HSP90 chaperone/DNA topoisomerase II/histidine kinase"/>
    <property type="match status" value="1"/>
</dbReference>
<dbReference type="SUPFAM" id="SSF75011">
    <property type="entry name" value="3-carboxy-cis,cis-mucoante lactonizing enzyme"/>
    <property type="match status" value="1"/>
</dbReference>
<dbReference type="InterPro" id="IPR011110">
    <property type="entry name" value="Reg_prop"/>
</dbReference>
<protein>
    <submittedName>
        <fullName evidence="5">Two component regulator propeller</fullName>
    </submittedName>
</protein>
<accession>A0A1I4VFG8</accession>
<dbReference type="Proteomes" id="UP000198769">
    <property type="component" value="Unassembled WGS sequence"/>
</dbReference>
<dbReference type="Gene3D" id="2.130.10.10">
    <property type="entry name" value="YVTN repeat-like/Quinoprotein amine dehydrogenase"/>
    <property type="match status" value="2"/>
</dbReference>
<proteinExistence type="predicted"/>
<dbReference type="Gene3D" id="2.60.40.10">
    <property type="entry name" value="Immunoglobulins"/>
    <property type="match status" value="1"/>
</dbReference>
<keyword evidence="1" id="KW-1133">Transmembrane helix</keyword>
<dbReference type="OrthoDB" id="9809670at2"/>
<dbReference type="AlphaFoldDB" id="A0A1I4VFG8"/>
<evidence type="ECO:0000259" key="3">
    <source>
        <dbReference type="Pfam" id="PF06580"/>
    </source>
</evidence>
<dbReference type="InterPro" id="IPR011047">
    <property type="entry name" value="Quinoprotein_ADH-like_sf"/>
</dbReference>
<dbReference type="InterPro" id="IPR003594">
    <property type="entry name" value="HATPase_dom"/>
</dbReference>
<dbReference type="Gene3D" id="3.30.565.10">
    <property type="entry name" value="Histidine kinase-like ATPase, C-terminal domain"/>
    <property type="match status" value="1"/>
</dbReference>
<keyword evidence="1" id="KW-0812">Transmembrane</keyword>
<dbReference type="SUPFAM" id="SSF50998">
    <property type="entry name" value="Quinoprotein alcohol dehydrogenase-like"/>
    <property type="match status" value="1"/>
</dbReference>
<feature type="domain" description="Signal transduction histidine kinase internal region" evidence="3">
    <location>
        <begin position="739"/>
        <end position="816"/>
    </location>
</feature>
<dbReference type="GO" id="GO:0016020">
    <property type="term" value="C:membrane"/>
    <property type="evidence" value="ECO:0007669"/>
    <property type="project" value="InterPro"/>
</dbReference>
<feature type="domain" description="Two component regulator three Y" evidence="4">
    <location>
        <begin position="626"/>
        <end position="689"/>
    </location>
</feature>
<reference evidence="6" key="1">
    <citation type="submission" date="2016-10" db="EMBL/GenBank/DDBJ databases">
        <authorList>
            <person name="Varghese N."/>
            <person name="Submissions S."/>
        </authorList>
    </citation>
    <scope>NUCLEOTIDE SEQUENCE [LARGE SCALE GENOMIC DNA]</scope>
    <source>
        <strain evidence="6">DSM 25575</strain>
    </source>
</reference>
<dbReference type="InterPro" id="IPR011123">
    <property type="entry name" value="Y_Y_Y"/>
</dbReference>
<keyword evidence="1" id="KW-0472">Membrane</keyword>
<dbReference type="EMBL" id="FOVD01000001">
    <property type="protein sequence ID" value="SFM99919.1"/>
    <property type="molecule type" value="Genomic_DNA"/>
</dbReference>
<evidence type="ECO:0000313" key="5">
    <source>
        <dbReference type="EMBL" id="SFM99919.1"/>
    </source>
</evidence>
<feature type="transmembrane region" description="Helical" evidence="1">
    <location>
        <begin position="696"/>
        <end position="718"/>
    </location>
</feature>
<evidence type="ECO:0000259" key="4">
    <source>
        <dbReference type="Pfam" id="PF07495"/>
    </source>
</evidence>